<dbReference type="RefSeq" id="WP_021703238.1">
    <property type="nucleotide sequence ID" value="NZ_BATJ01000001.1"/>
</dbReference>
<dbReference type="PANTHER" id="PTHR30462:SF0">
    <property type="entry name" value="INTERMEMBRANE TRANSPORT PROTEIN YEBT"/>
    <property type="match status" value="1"/>
</dbReference>
<keyword evidence="10" id="KW-1185">Reference proteome</keyword>
<dbReference type="AlphaFoldDB" id="U2ZC09"/>
<dbReference type="Pfam" id="PF02470">
    <property type="entry name" value="MlaD"/>
    <property type="match status" value="6"/>
</dbReference>
<evidence type="ECO:0000256" key="6">
    <source>
        <dbReference type="ARBA" id="ARBA00023136"/>
    </source>
</evidence>
<name>U2ZC09_VIBPR</name>
<feature type="transmembrane region" description="Helical" evidence="7">
    <location>
        <begin position="21"/>
        <end position="40"/>
    </location>
</feature>
<evidence type="ECO:0000256" key="4">
    <source>
        <dbReference type="ARBA" id="ARBA00022692"/>
    </source>
</evidence>
<keyword evidence="6 7" id="KW-0472">Membrane</keyword>
<gene>
    <name evidence="9" type="ORF">VPR01S_01_00190</name>
</gene>
<proteinExistence type="predicted"/>
<sequence>MSKESSNQNSYTPDVKRNKGISPLWILPILTMVLAGWLLVKAIHDAGDRIQIYFSDAQGLVAGRTTIRYQGLEVGMVRDIKLTDDLQNIYVDADIYPEATKLLSKDTRFWLVKPTASLSGISGLDALVSGNYIAIQPSDVKSEPLNQYTALDRAPADLKGREGLTITLKARDLGGVSVGSQIVYKKIPIGEVYNYQLDPDAKSVLIQAYIKDEYRNIITDQSRFWNVSGIGTSIGFDGVDVRLESFSALLSGAIAVDSPDGGLPVEENTQFRLYQDLKTAGRGIPIKIILPDDNQISAHGAPIMYRGLEIGQVTDLQLSEGRQQIIASAAIQPAFSDMLNTGSKFVLEEAKVSLSGIENIANLVKGNYLTIYPGNGDRSRLFTADRKDEFNKEQARSVVVRLYSDNSYGLDVGANILYKGIAVGSITQVALEHDKVRFDTLIDNRYANLIKSRNRFYVTGSASAELTESGLNISVPPAKQLLSGSISFVSEGAEKAAESYPLYPNKSLAELAKYNQSGSKRLTLFASELPPISAGSPLLYRNLQVGSIADFHLVDGGVVITATIENQYQYLLTPQTVFWNRSGVEVDASLTGINVKAAPLKTLIQGGIAFDSLPGVENKLNKKWKLYPDFKSARKFGHVITLLAQGDTGISEGTPLKYNGVQVGEVSLVYPSFKSNEVEVKVRVLPEFADHIARAGSHFWMAEPEIGLGGVKNLQNLLSKSINVAPGKGKIQSLFSLGHQPMQTNSIEFTLQAEKRGSVAVGTPVLFRDMEVGEVTNVRLGEFADRVVSTIRIQPQYAYLIRTNTVFWNTSGVDVSIGLAGASIKAGTLDSLVRGGISFATPEQPNLSPAAKKGQSFYLYPAAEDNWLKWRTAIPKP</sequence>
<keyword evidence="3" id="KW-0997">Cell inner membrane</keyword>
<accession>U2ZC09</accession>
<organism evidence="9 10">
    <name type="scientific">Vibrio proteolyticus NBRC 13287</name>
    <dbReference type="NCBI Taxonomy" id="1219065"/>
    <lineage>
        <taxon>Bacteria</taxon>
        <taxon>Pseudomonadati</taxon>
        <taxon>Pseudomonadota</taxon>
        <taxon>Gammaproteobacteria</taxon>
        <taxon>Vibrionales</taxon>
        <taxon>Vibrionaceae</taxon>
        <taxon>Vibrio</taxon>
    </lineage>
</organism>
<dbReference type="EMBL" id="BATJ01000001">
    <property type="protein sequence ID" value="GAD65246.1"/>
    <property type="molecule type" value="Genomic_DNA"/>
</dbReference>
<comment type="subcellular location">
    <subcellularLocation>
        <location evidence="1">Cell inner membrane</location>
    </subcellularLocation>
</comment>
<evidence type="ECO:0000259" key="8">
    <source>
        <dbReference type="Pfam" id="PF02470"/>
    </source>
</evidence>
<dbReference type="InterPro" id="IPR003399">
    <property type="entry name" value="Mce/MlaD"/>
</dbReference>
<feature type="domain" description="Mce/MlaD" evidence="8">
    <location>
        <begin position="283"/>
        <end position="373"/>
    </location>
</feature>
<dbReference type="STRING" id="1219065.VPR01S_01_00190"/>
<evidence type="ECO:0000256" key="2">
    <source>
        <dbReference type="ARBA" id="ARBA00022475"/>
    </source>
</evidence>
<dbReference type="eggNOG" id="COG3008">
    <property type="taxonomic scope" value="Bacteria"/>
</dbReference>
<feature type="domain" description="Mce/MlaD" evidence="8">
    <location>
        <begin position="47"/>
        <end position="137"/>
    </location>
</feature>
<dbReference type="GO" id="GO:0005886">
    <property type="term" value="C:plasma membrane"/>
    <property type="evidence" value="ECO:0007669"/>
    <property type="project" value="UniProtKB-SubCell"/>
</dbReference>
<keyword evidence="5 7" id="KW-1133">Transmembrane helix</keyword>
<feature type="domain" description="Mce/MlaD" evidence="8">
    <location>
        <begin position="747"/>
        <end position="811"/>
    </location>
</feature>
<keyword evidence="4 7" id="KW-0812">Transmembrane</keyword>
<protein>
    <recommendedName>
        <fullName evidence="8">Mce/MlaD domain-containing protein</fullName>
    </recommendedName>
</protein>
<evidence type="ECO:0000256" key="7">
    <source>
        <dbReference type="SAM" id="Phobius"/>
    </source>
</evidence>
<dbReference type="InterPro" id="IPR051800">
    <property type="entry name" value="PqiA-PqiB_transport"/>
</dbReference>
<evidence type="ECO:0000256" key="3">
    <source>
        <dbReference type="ARBA" id="ARBA00022519"/>
    </source>
</evidence>
<dbReference type="Proteomes" id="UP000016570">
    <property type="component" value="Unassembled WGS sequence"/>
</dbReference>
<comment type="caution">
    <text evidence="9">The sequence shown here is derived from an EMBL/GenBank/DDBJ whole genome shotgun (WGS) entry which is preliminary data.</text>
</comment>
<feature type="domain" description="Mce/MlaD" evidence="8">
    <location>
        <begin position="398"/>
        <end position="466"/>
    </location>
</feature>
<dbReference type="PANTHER" id="PTHR30462">
    <property type="entry name" value="INTERMEMBRANE TRANSPORT PROTEIN PQIB-RELATED"/>
    <property type="match status" value="1"/>
</dbReference>
<evidence type="ECO:0000313" key="10">
    <source>
        <dbReference type="Proteomes" id="UP000016570"/>
    </source>
</evidence>
<feature type="domain" description="Mce/MlaD" evidence="8">
    <location>
        <begin position="163"/>
        <end position="223"/>
    </location>
</feature>
<evidence type="ECO:0000256" key="1">
    <source>
        <dbReference type="ARBA" id="ARBA00004533"/>
    </source>
</evidence>
<evidence type="ECO:0000256" key="5">
    <source>
        <dbReference type="ARBA" id="ARBA00022989"/>
    </source>
</evidence>
<reference evidence="9 10" key="1">
    <citation type="submission" date="2013-09" db="EMBL/GenBank/DDBJ databases">
        <title>Whole genome shotgun sequence of Vibrio proteolyticus NBRC 13287.</title>
        <authorList>
            <person name="Isaki S."/>
            <person name="Hosoyama A."/>
            <person name="Numata M."/>
            <person name="Hashimoto M."/>
            <person name="Hosoyama Y."/>
            <person name="Tsuchikane K."/>
            <person name="Noguchi M."/>
            <person name="Hirakata S."/>
            <person name="Ichikawa N."/>
            <person name="Ohji S."/>
            <person name="Yamazoe A."/>
            <person name="Fujita N."/>
        </authorList>
    </citation>
    <scope>NUCLEOTIDE SEQUENCE [LARGE SCALE GENOMIC DNA]</scope>
    <source>
        <strain evidence="9 10">NBRC 13287</strain>
    </source>
</reference>
<feature type="domain" description="Mce/MlaD" evidence="8">
    <location>
        <begin position="640"/>
        <end position="726"/>
    </location>
</feature>
<evidence type="ECO:0000313" key="9">
    <source>
        <dbReference type="EMBL" id="GAD65246.1"/>
    </source>
</evidence>
<keyword evidence="2" id="KW-1003">Cell membrane</keyword>